<dbReference type="InterPro" id="IPR036291">
    <property type="entry name" value="NAD(P)-bd_dom_sf"/>
</dbReference>
<dbReference type="Pfam" id="PF05368">
    <property type="entry name" value="NmrA"/>
    <property type="match status" value="1"/>
</dbReference>
<dbReference type="AlphaFoldDB" id="A0A258FP06"/>
<proteinExistence type="predicted"/>
<evidence type="ECO:0000313" key="2">
    <source>
        <dbReference type="EMBL" id="OYX33694.1"/>
    </source>
</evidence>
<dbReference type="PANTHER" id="PTHR43162">
    <property type="match status" value="1"/>
</dbReference>
<dbReference type="SUPFAM" id="SSF51735">
    <property type="entry name" value="NAD(P)-binding Rossmann-fold domains"/>
    <property type="match status" value="1"/>
</dbReference>
<accession>A0A258FP06</accession>
<dbReference type="InterPro" id="IPR051604">
    <property type="entry name" value="Ergot_Alk_Oxidoreductase"/>
</dbReference>
<protein>
    <recommendedName>
        <fullName evidence="1">NmrA-like domain-containing protein</fullName>
    </recommendedName>
</protein>
<dbReference type="Gene3D" id="3.90.25.10">
    <property type="entry name" value="UDP-galactose 4-epimerase, domain 1"/>
    <property type="match status" value="1"/>
</dbReference>
<dbReference type="Gene3D" id="3.40.50.720">
    <property type="entry name" value="NAD(P)-binding Rossmann-like Domain"/>
    <property type="match status" value="1"/>
</dbReference>
<organism evidence="2 3">
    <name type="scientific">Brevundimonas subvibrioides</name>
    <dbReference type="NCBI Taxonomy" id="74313"/>
    <lineage>
        <taxon>Bacteria</taxon>
        <taxon>Pseudomonadati</taxon>
        <taxon>Pseudomonadota</taxon>
        <taxon>Alphaproteobacteria</taxon>
        <taxon>Caulobacterales</taxon>
        <taxon>Caulobacteraceae</taxon>
        <taxon>Brevundimonas</taxon>
    </lineage>
</organism>
<name>A0A258FP06_9CAUL</name>
<sequence length="357" mass="38968">MSRPLILVTGATGKTGGAVARQLRGLDWPVRVLVRSADARARVLADLGCEVQVGDLFDPAVMQTAMRGVGRAYLVPPFDPRMIEAADLFLRAAQEARLESTVALGQWLACERHPAFETRQLWQMEQRLRGLSLGVTLVAPGFFADNYLRLINFAAQLGVLPSLTGNSLNAPPSNEDIAAVIVGALIDPDRHAGRAYRPTGPQLLSTAGMAKEVATALDRGVMRFEMPMWLFLKAARMQGVPAAELSGFRHRVRDHKQGAFAFHGLTDHVERVTGRPPEAFGATARRYAALPEARVTFASRTGAFLDFMRTPIAPGYDLARFERDAGVVAPAKARYAMQDPVWKASRERLARDAVLTA</sequence>
<comment type="caution">
    <text evidence="2">The sequence shown here is derived from an EMBL/GenBank/DDBJ whole genome shotgun (WGS) entry which is preliminary data.</text>
</comment>
<dbReference type="Proteomes" id="UP000215595">
    <property type="component" value="Unassembled WGS sequence"/>
</dbReference>
<dbReference type="PANTHER" id="PTHR43162:SF1">
    <property type="entry name" value="PRESTALK A DIFFERENTIATION PROTEIN A"/>
    <property type="match status" value="1"/>
</dbReference>
<dbReference type="InterPro" id="IPR008030">
    <property type="entry name" value="NmrA-like"/>
</dbReference>
<dbReference type="EMBL" id="NCEB01000014">
    <property type="protein sequence ID" value="OYX33694.1"/>
    <property type="molecule type" value="Genomic_DNA"/>
</dbReference>
<evidence type="ECO:0000313" key="3">
    <source>
        <dbReference type="Proteomes" id="UP000215595"/>
    </source>
</evidence>
<evidence type="ECO:0000259" key="1">
    <source>
        <dbReference type="Pfam" id="PF05368"/>
    </source>
</evidence>
<reference evidence="2 3" key="1">
    <citation type="submission" date="2017-03" db="EMBL/GenBank/DDBJ databases">
        <title>Lifting the veil on microbial sulfur biogeochemistry in mining wastewaters.</title>
        <authorList>
            <person name="Kantor R.S."/>
            <person name="Colenbrander Nelson T."/>
            <person name="Marshall S."/>
            <person name="Bennett D."/>
            <person name="Apte S."/>
            <person name="Camacho D."/>
            <person name="Thomas B.C."/>
            <person name="Warren L.A."/>
            <person name="Banfield J.F."/>
        </authorList>
    </citation>
    <scope>NUCLEOTIDE SEQUENCE [LARGE SCALE GENOMIC DNA]</scope>
    <source>
        <strain evidence="2">32-69-9</strain>
    </source>
</reference>
<gene>
    <name evidence="2" type="ORF">B7Z01_08035</name>
</gene>
<feature type="domain" description="NmrA-like" evidence="1">
    <location>
        <begin position="5"/>
        <end position="193"/>
    </location>
</feature>